<reference evidence="1 2" key="1">
    <citation type="journal article" date="2022" name="New Phytol.">
        <title>Ecological generalism drives hyperdiversity of secondary metabolite gene clusters in xylarialean endophytes.</title>
        <authorList>
            <person name="Franco M.E.E."/>
            <person name="Wisecaver J.H."/>
            <person name="Arnold A.E."/>
            <person name="Ju Y.M."/>
            <person name="Slot J.C."/>
            <person name="Ahrendt S."/>
            <person name="Moore L.P."/>
            <person name="Eastman K.E."/>
            <person name="Scott K."/>
            <person name="Konkel Z."/>
            <person name="Mondo S.J."/>
            <person name="Kuo A."/>
            <person name="Hayes R.D."/>
            <person name="Haridas S."/>
            <person name="Andreopoulos B."/>
            <person name="Riley R."/>
            <person name="LaButti K."/>
            <person name="Pangilinan J."/>
            <person name="Lipzen A."/>
            <person name="Amirebrahimi M."/>
            <person name="Yan J."/>
            <person name="Adam C."/>
            <person name="Keymanesh K."/>
            <person name="Ng V."/>
            <person name="Louie K."/>
            <person name="Northen T."/>
            <person name="Drula E."/>
            <person name="Henrissat B."/>
            <person name="Hsieh H.M."/>
            <person name="Youens-Clark K."/>
            <person name="Lutzoni F."/>
            <person name="Miadlikowska J."/>
            <person name="Eastwood D.C."/>
            <person name="Hamelin R.C."/>
            <person name="Grigoriev I.V."/>
            <person name="U'Ren J.M."/>
        </authorList>
    </citation>
    <scope>NUCLEOTIDE SEQUENCE [LARGE SCALE GENOMIC DNA]</scope>
    <source>
        <strain evidence="1 2">ER1909</strain>
    </source>
</reference>
<organism evidence="1 2">
    <name type="scientific">Hypoxylon rubiginosum</name>
    <dbReference type="NCBI Taxonomy" id="110542"/>
    <lineage>
        <taxon>Eukaryota</taxon>
        <taxon>Fungi</taxon>
        <taxon>Dikarya</taxon>
        <taxon>Ascomycota</taxon>
        <taxon>Pezizomycotina</taxon>
        <taxon>Sordariomycetes</taxon>
        <taxon>Xylariomycetidae</taxon>
        <taxon>Xylariales</taxon>
        <taxon>Hypoxylaceae</taxon>
        <taxon>Hypoxylon</taxon>
    </lineage>
</organism>
<gene>
    <name evidence="1" type="ORF">F4821DRAFT_279613</name>
</gene>
<evidence type="ECO:0000313" key="2">
    <source>
        <dbReference type="Proteomes" id="UP001497680"/>
    </source>
</evidence>
<comment type="caution">
    <text evidence="1">The sequence shown here is derived from an EMBL/GenBank/DDBJ whole genome shotgun (WGS) entry which is preliminary data.</text>
</comment>
<dbReference type="Proteomes" id="UP001497680">
    <property type="component" value="Unassembled WGS sequence"/>
</dbReference>
<accession>A0ACC0CX87</accession>
<evidence type="ECO:0000313" key="1">
    <source>
        <dbReference type="EMBL" id="KAI6085061.1"/>
    </source>
</evidence>
<protein>
    <submittedName>
        <fullName evidence="1">Uncharacterized protein</fullName>
    </submittedName>
</protein>
<sequence length="652" mass="73276">DHCRQAKLKCVTETFGTCQRCSQKGLTCPGRTNKRRRTQGDNPDISPSTAISHHHSYEDEPAPLTSACRAQGLCPHQELKFFRLTENIQYGVSQRRDILKDRSSLSEMLAQNSFGQYTCERCHHNRRPVFNVSVSYGKLEMIIHSPSLYSYLESVLEMRLGGIGKPFDAKVLLERYTHLKAQLDGLRKSGLATQDLQNLVEESSLLVEGFISNRSAFRYFGTPSTSGDTDLDDQLRNTFAQQLENDVEIFDQAFVDLDKSYEADEPLADLVEVHRNSTSSFTDRLSNKRDTELPSINLLDYYAQGFLARHHGNLNGSNHLLSFLTCVKFLWYNNSLLEHVTLPEILEEDMANRREKFRRFRFSFIRQCQLLRQVIQNRSSGLNQLSEQLQQHRGAWAAATRTMRQLSKLESPSCMGTLYFLCASKAATEVIDDGSTYLPAFIQDLDLWQQLFSEVGTAARLMWGADSSPQPQLPTVDDDLLLRLRESVAALVVEANNTFNFEGWSPYNNMNESGASQPRQPQNINSIPSEMQPHTSAREKKPPDPPSITLPQQSIQQGSNTGPFIFMLVTSIAFALVIYLMRGFTHITSISILGLPNPWHNNPTQTASMHQSANFGSSPSGDTDISDPTLLSRPSTPFDAVQPCLGFGLSSV</sequence>
<dbReference type="EMBL" id="MU394329">
    <property type="protein sequence ID" value="KAI6085061.1"/>
    <property type="molecule type" value="Genomic_DNA"/>
</dbReference>
<name>A0ACC0CX87_9PEZI</name>
<keyword evidence="2" id="KW-1185">Reference proteome</keyword>
<proteinExistence type="predicted"/>
<feature type="non-terminal residue" evidence="1">
    <location>
        <position position="1"/>
    </location>
</feature>